<gene>
    <name evidence="1" type="ORF">HMPREF9153_2325</name>
</gene>
<dbReference type="HOGENOM" id="CLU_1925677_0_0_11"/>
<accession>G4D0L7</accession>
<dbReference type="AlphaFoldDB" id="G4D0L7"/>
<sequence>MLPHALVVARKHLASCSISNELSSGSLPAFSLGAERSWGSHQNWPRLGDLVGTSKKETDLRVVKSMELRGDVLLLGMRTQGLLQKDQASPSVALRLGAPRRPHSFSMTMTLTFVSTAKLSRSRARAPSPPR</sequence>
<keyword evidence="2" id="KW-1185">Reference proteome</keyword>
<evidence type="ECO:0000313" key="2">
    <source>
        <dbReference type="Proteomes" id="UP000005332"/>
    </source>
</evidence>
<proteinExistence type="predicted"/>
<protein>
    <submittedName>
        <fullName evidence="1">Uncharacterized protein</fullName>
    </submittedName>
</protein>
<dbReference type="EMBL" id="AGBA01000018">
    <property type="protein sequence ID" value="EGY76496.1"/>
    <property type="molecule type" value="Genomic_DNA"/>
</dbReference>
<organism evidence="1 2">
    <name type="scientific">Cutibacterium avidum ATCC 25577</name>
    <dbReference type="NCBI Taxonomy" id="997355"/>
    <lineage>
        <taxon>Bacteria</taxon>
        <taxon>Bacillati</taxon>
        <taxon>Actinomycetota</taxon>
        <taxon>Actinomycetes</taxon>
        <taxon>Propionibacteriales</taxon>
        <taxon>Propionibacteriaceae</taxon>
        <taxon>Cutibacterium</taxon>
    </lineage>
</organism>
<evidence type="ECO:0000313" key="1">
    <source>
        <dbReference type="EMBL" id="EGY76496.1"/>
    </source>
</evidence>
<comment type="caution">
    <text evidence="1">The sequence shown here is derived from an EMBL/GenBank/DDBJ whole genome shotgun (WGS) entry which is preliminary data.</text>
</comment>
<reference evidence="1 2" key="1">
    <citation type="submission" date="2011-06" db="EMBL/GenBank/DDBJ databases">
        <authorList>
            <person name="Muzny D."/>
            <person name="Qin X."/>
            <person name="Deng J."/>
            <person name="Jiang H."/>
            <person name="Liu Y."/>
            <person name="Qu J."/>
            <person name="Song X.-Z."/>
            <person name="Zhang L."/>
            <person name="Thornton R."/>
            <person name="Coyle M."/>
            <person name="Francisco L."/>
            <person name="Jackson L."/>
            <person name="Javaid M."/>
            <person name="Korchina V."/>
            <person name="Kovar C."/>
            <person name="Mata R."/>
            <person name="Mathew T."/>
            <person name="Ngo R."/>
            <person name="Nguyen L."/>
            <person name="Nguyen N."/>
            <person name="Okwuonu G."/>
            <person name="Ongeri F."/>
            <person name="Pham C."/>
            <person name="Simmons D."/>
            <person name="Wilczek-Boney K."/>
            <person name="Hale W."/>
            <person name="Jakkamsetti A."/>
            <person name="Pham P."/>
            <person name="Ruth R."/>
            <person name="San Lucas F."/>
            <person name="Warren J."/>
            <person name="Zhang J."/>
            <person name="Zhao Z."/>
            <person name="Zhou C."/>
            <person name="Zhu D."/>
            <person name="Lee S."/>
            <person name="Bess C."/>
            <person name="Blankenburg K."/>
            <person name="Forbes L."/>
            <person name="Fu Q."/>
            <person name="Gubbala S."/>
            <person name="Hirani K."/>
            <person name="Jayaseelan J.C."/>
            <person name="Lara F."/>
            <person name="Munidasa M."/>
            <person name="Palculict T."/>
            <person name="Patil S."/>
            <person name="Pu L.-L."/>
            <person name="Saada N."/>
            <person name="Tang L."/>
            <person name="Weissenberger G."/>
            <person name="Zhu Y."/>
            <person name="Hemphill L."/>
            <person name="Shang Y."/>
            <person name="Youmans B."/>
            <person name="Ayvaz T."/>
            <person name="Ross M."/>
            <person name="Santibanez J."/>
            <person name="Aqrawi P."/>
            <person name="Gross S."/>
            <person name="Joshi V."/>
            <person name="Fowler G."/>
            <person name="Nazareth L."/>
            <person name="Reid J."/>
            <person name="Worley K."/>
            <person name="Petrosino J."/>
            <person name="Highlander S."/>
            <person name="Gibbs R."/>
        </authorList>
    </citation>
    <scope>NUCLEOTIDE SEQUENCE [LARGE SCALE GENOMIC DNA]</scope>
    <source>
        <strain evidence="1 2">ATCC 25577</strain>
    </source>
</reference>
<dbReference type="Proteomes" id="UP000005332">
    <property type="component" value="Unassembled WGS sequence"/>
</dbReference>
<name>G4D0L7_9ACTN</name>